<dbReference type="PANTHER" id="PTHR37946:SF1">
    <property type="entry name" value="SLL1969 PROTEIN"/>
    <property type="match status" value="1"/>
</dbReference>
<evidence type="ECO:0000259" key="2">
    <source>
        <dbReference type="Pfam" id="PF05057"/>
    </source>
</evidence>
<feature type="domain" description="DUF676" evidence="2">
    <location>
        <begin position="108"/>
        <end position="207"/>
    </location>
</feature>
<protein>
    <submittedName>
        <fullName evidence="3">Esterase/lipase family protein</fullName>
    </submittedName>
</protein>
<feature type="transmembrane region" description="Helical" evidence="1">
    <location>
        <begin position="37"/>
        <end position="60"/>
    </location>
</feature>
<name>A0ABV7WS49_9GAMM</name>
<keyword evidence="1" id="KW-0472">Membrane</keyword>
<comment type="caution">
    <text evidence="3">The sequence shown here is derived from an EMBL/GenBank/DDBJ whole genome shotgun (WGS) entry which is preliminary data.</text>
</comment>
<accession>A0ABV7WS49</accession>
<dbReference type="EMBL" id="JBHRYN010000012">
    <property type="protein sequence ID" value="MFC3702021.1"/>
    <property type="molecule type" value="Genomic_DNA"/>
</dbReference>
<feature type="transmembrane region" description="Helical" evidence="1">
    <location>
        <begin position="72"/>
        <end position="92"/>
    </location>
</feature>
<organism evidence="3 4">
    <name type="scientific">Reinekea marina</name>
    <dbReference type="NCBI Taxonomy" id="1310421"/>
    <lineage>
        <taxon>Bacteria</taxon>
        <taxon>Pseudomonadati</taxon>
        <taxon>Pseudomonadota</taxon>
        <taxon>Gammaproteobacteria</taxon>
        <taxon>Oceanospirillales</taxon>
        <taxon>Saccharospirillaceae</taxon>
        <taxon>Reinekea</taxon>
    </lineage>
</organism>
<keyword evidence="4" id="KW-1185">Reference proteome</keyword>
<evidence type="ECO:0000313" key="4">
    <source>
        <dbReference type="Proteomes" id="UP001595710"/>
    </source>
</evidence>
<dbReference type="Proteomes" id="UP001595710">
    <property type="component" value="Unassembled WGS sequence"/>
</dbReference>
<dbReference type="RefSeq" id="WP_377362970.1">
    <property type="nucleotide sequence ID" value="NZ_JBHRYN010000012.1"/>
</dbReference>
<evidence type="ECO:0000313" key="3">
    <source>
        <dbReference type="EMBL" id="MFC3702021.1"/>
    </source>
</evidence>
<feature type="transmembrane region" description="Helical" evidence="1">
    <location>
        <begin position="12"/>
        <end position="31"/>
    </location>
</feature>
<dbReference type="InterPro" id="IPR007751">
    <property type="entry name" value="DUF676_lipase-like"/>
</dbReference>
<gene>
    <name evidence="3" type="ORF">ACFOND_10245</name>
</gene>
<keyword evidence="1" id="KW-0812">Transmembrane</keyword>
<reference evidence="4" key="1">
    <citation type="journal article" date="2019" name="Int. J. Syst. Evol. Microbiol.">
        <title>The Global Catalogue of Microorganisms (GCM) 10K type strain sequencing project: providing services to taxonomists for standard genome sequencing and annotation.</title>
        <authorList>
            <consortium name="The Broad Institute Genomics Platform"/>
            <consortium name="The Broad Institute Genome Sequencing Center for Infectious Disease"/>
            <person name="Wu L."/>
            <person name="Ma J."/>
        </authorList>
    </citation>
    <scope>NUCLEOTIDE SEQUENCE [LARGE SCALE GENOMIC DNA]</scope>
    <source>
        <strain evidence="4">CECT 8288</strain>
    </source>
</reference>
<dbReference type="PANTHER" id="PTHR37946">
    <property type="entry name" value="SLL1969 PROTEIN"/>
    <property type="match status" value="1"/>
</dbReference>
<dbReference type="Pfam" id="PF05057">
    <property type="entry name" value="DUF676"/>
    <property type="match status" value="1"/>
</dbReference>
<dbReference type="InterPro" id="IPR029058">
    <property type="entry name" value="AB_hydrolase_fold"/>
</dbReference>
<evidence type="ECO:0000256" key="1">
    <source>
        <dbReference type="SAM" id="Phobius"/>
    </source>
</evidence>
<proteinExistence type="predicted"/>
<keyword evidence="1" id="KW-1133">Transmembrane helix</keyword>
<sequence>MRLSQLKAPSLSVRMSLWLWLLAEISIIYLITNQIIWVVIVFFMGPLIAIGALSIVSGFIINPIKLNLKSFLMMWFGEWLSFMVLFRGLQLLPKRCHIKSNEVAHRHVIFVHGFFCNAGMWAPLARKCERLQFSTSFVEMTQLTGSLEMLADELQVEVKRLKDKHPNTEVSVVAFSMGGLAARACLLRFEHIPFRLITVHSPHKGTHLAWFFALLGAKNAQQMVPGSKWLTQLESKDAARGYPFNVLWSKHDTIVMPAKLADYGLSKDEEEGKGHLFAAIDSECHQIIVETLLTGSTY</sequence>
<dbReference type="SUPFAM" id="SSF53474">
    <property type="entry name" value="alpha/beta-Hydrolases"/>
    <property type="match status" value="1"/>
</dbReference>
<dbReference type="Gene3D" id="3.40.50.1820">
    <property type="entry name" value="alpha/beta hydrolase"/>
    <property type="match status" value="1"/>
</dbReference>